<dbReference type="RefSeq" id="WP_168071735.1">
    <property type="nucleotide sequence ID" value="NZ_BAAAQJ010000003.1"/>
</dbReference>
<dbReference type="NCBIfam" id="TIGR04045">
    <property type="entry name" value="MSMEG_0567_GNAT"/>
    <property type="match status" value="1"/>
</dbReference>
<accession>A0A8J3LTQ4</accession>
<protein>
    <recommendedName>
        <fullName evidence="1">N-acetyltransferase domain-containing protein</fullName>
    </recommendedName>
</protein>
<gene>
    <name evidence="2" type="ORF">Pfl04_15090</name>
</gene>
<dbReference type="Proteomes" id="UP000653674">
    <property type="component" value="Unassembled WGS sequence"/>
</dbReference>
<dbReference type="Gene3D" id="3.40.630.30">
    <property type="match status" value="1"/>
</dbReference>
<keyword evidence="3" id="KW-1185">Reference proteome</keyword>
<dbReference type="InterPro" id="IPR000182">
    <property type="entry name" value="GNAT_dom"/>
</dbReference>
<dbReference type="PROSITE" id="PS51186">
    <property type="entry name" value="GNAT"/>
    <property type="match status" value="1"/>
</dbReference>
<dbReference type="CDD" id="cd04301">
    <property type="entry name" value="NAT_SF"/>
    <property type="match status" value="1"/>
</dbReference>
<evidence type="ECO:0000313" key="2">
    <source>
        <dbReference type="EMBL" id="GIG73105.1"/>
    </source>
</evidence>
<name>A0A8J3LTQ4_9ACTN</name>
<proteinExistence type="predicted"/>
<dbReference type="InterPro" id="IPR024035">
    <property type="entry name" value="MSMEG_0567_GNAT"/>
</dbReference>
<dbReference type="Pfam" id="PF00583">
    <property type="entry name" value="Acetyltransf_1"/>
    <property type="match status" value="1"/>
</dbReference>
<dbReference type="GO" id="GO:0016747">
    <property type="term" value="F:acyltransferase activity, transferring groups other than amino-acyl groups"/>
    <property type="evidence" value="ECO:0007669"/>
    <property type="project" value="InterPro"/>
</dbReference>
<evidence type="ECO:0000259" key="1">
    <source>
        <dbReference type="PROSITE" id="PS51186"/>
    </source>
</evidence>
<organism evidence="2 3">
    <name type="scientific">Planosporangium flavigriseum</name>
    <dbReference type="NCBI Taxonomy" id="373681"/>
    <lineage>
        <taxon>Bacteria</taxon>
        <taxon>Bacillati</taxon>
        <taxon>Actinomycetota</taxon>
        <taxon>Actinomycetes</taxon>
        <taxon>Micromonosporales</taxon>
        <taxon>Micromonosporaceae</taxon>
        <taxon>Planosporangium</taxon>
    </lineage>
</organism>
<dbReference type="EMBL" id="BONU01000007">
    <property type="protein sequence ID" value="GIG73105.1"/>
    <property type="molecule type" value="Genomic_DNA"/>
</dbReference>
<dbReference type="SUPFAM" id="SSF55729">
    <property type="entry name" value="Acyl-CoA N-acyltransferases (Nat)"/>
    <property type="match status" value="1"/>
</dbReference>
<dbReference type="AlphaFoldDB" id="A0A8J3LTQ4"/>
<dbReference type="InterPro" id="IPR016181">
    <property type="entry name" value="Acyl_CoA_acyltransferase"/>
</dbReference>
<reference evidence="2" key="1">
    <citation type="submission" date="2021-01" db="EMBL/GenBank/DDBJ databases">
        <title>Whole genome shotgun sequence of Planosporangium flavigriseum NBRC 105377.</title>
        <authorList>
            <person name="Komaki H."/>
            <person name="Tamura T."/>
        </authorList>
    </citation>
    <scope>NUCLEOTIDE SEQUENCE</scope>
    <source>
        <strain evidence="2">NBRC 105377</strain>
    </source>
</reference>
<feature type="domain" description="N-acetyltransferase" evidence="1">
    <location>
        <begin position="9"/>
        <end position="154"/>
    </location>
</feature>
<comment type="caution">
    <text evidence="2">The sequence shown here is derived from an EMBL/GenBank/DDBJ whole genome shotgun (WGS) entry which is preliminary data.</text>
</comment>
<evidence type="ECO:0000313" key="3">
    <source>
        <dbReference type="Proteomes" id="UP000653674"/>
    </source>
</evidence>
<sequence length="156" mass="17295">MLQAERVAVNCRAARTPDELAAHHAVRRRVFVDEQRIFADSDRDSNDDNPSTVHAVGLVDGAIAGTVRLFPLDETATLWQGDRLAVLPEYRTHGLGGPLVRYAMRTAGERGGQVMAAHIQLPNVAFFERLGWRRDGDVEVYVGLPHVPMLVDLTEK</sequence>